<evidence type="ECO:0000256" key="2">
    <source>
        <dbReference type="SAM" id="MobiDB-lite"/>
    </source>
</evidence>
<feature type="compositionally biased region" description="Polar residues" evidence="2">
    <location>
        <begin position="624"/>
        <end position="648"/>
    </location>
</feature>
<feature type="region of interest" description="Disordered" evidence="2">
    <location>
        <begin position="401"/>
        <end position="423"/>
    </location>
</feature>
<feature type="compositionally biased region" description="Polar residues" evidence="2">
    <location>
        <begin position="65"/>
        <end position="77"/>
    </location>
</feature>
<feature type="compositionally biased region" description="Low complexity" evidence="2">
    <location>
        <begin position="78"/>
        <end position="96"/>
    </location>
</feature>
<organism evidence="3 4">
    <name type="scientific">Puccinia striiformis</name>
    <dbReference type="NCBI Taxonomy" id="27350"/>
    <lineage>
        <taxon>Eukaryota</taxon>
        <taxon>Fungi</taxon>
        <taxon>Dikarya</taxon>
        <taxon>Basidiomycota</taxon>
        <taxon>Pucciniomycotina</taxon>
        <taxon>Pucciniomycetes</taxon>
        <taxon>Pucciniales</taxon>
        <taxon>Pucciniaceae</taxon>
        <taxon>Puccinia</taxon>
    </lineage>
</organism>
<feature type="coiled-coil region" evidence="1">
    <location>
        <begin position="159"/>
        <end position="186"/>
    </location>
</feature>
<sequence>MSTRRNTDPKNLVPQTNPEEIIRQANAEKRRLKASVDQHLLDLATGAIKPPSDFDPDFLTKKSFLTGTSKPSAKQLGTTTPLSSTSTPSITVTAPSRATTPPQPTFDPLDLPSPFLERNMNSDDTSKGGNTHTDSTSGKDVVPGEKIAMSTDDYLKVLLAAQQASLTQAQTDRKEYNRRLARQDADAAARLAESTSRIARLEEAMIGMTIKAQTPERQPSPARDDVNLRTFRTSDGPAYTGPYQEVEPFLLWLNSLDMFFRAKDITNERTMIILTGGFIKESNLLKFFATESKRLLDGTWTAFRTELMAAALPSRWQTVIRKQLRFFKMTSSESFPQFVARGRALQLMLNFEHTTVTDRDLAEGITFGLPETVESDIYKLRLLEDSPFVFSEFVARATDSYNTTSTPTSRSRGPGTASSTRLDTPFLPQDDYVWRIHSYLDSVGKCHYCKQHCGSTHGTCPGPVDRLKVHIPPSFVAPPKPTNYVAPTAWTKAQAASGKAPPPHLPAGRQTSRPAGVAGISDEEMWPEYDHISEVALDAIDAQAAIYDTLALEKICAADDEAALAEFGDLSFPPTVLSSAEERFPEDTSDVGRYVSITSKPPPSKYSCYAGKHLPPCYNPARKPNSSSPLNQPWRQSRGSAPRTTTNRYVIPARRPPSLTQTPPQTRLAPTQPAPTNYYPISKFLQRHNLRHRPATSETTQAPQVQPRRPLMPSLVSEIVSHILPSLLSSLIVGGETVNPPFWKVHNTCHKPYHSRF</sequence>
<evidence type="ECO:0000256" key="1">
    <source>
        <dbReference type="SAM" id="Coils"/>
    </source>
</evidence>
<name>A0A2S4UG48_9BASI</name>
<comment type="caution">
    <text evidence="3">The sequence shown here is derived from an EMBL/GenBank/DDBJ whole genome shotgun (WGS) entry which is preliminary data.</text>
</comment>
<evidence type="ECO:0000313" key="3">
    <source>
        <dbReference type="EMBL" id="POV96275.1"/>
    </source>
</evidence>
<feature type="compositionally biased region" description="Polar residues" evidence="2">
    <location>
        <begin position="658"/>
        <end position="669"/>
    </location>
</feature>
<feature type="region of interest" description="Disordered" evidence="2">
    <location>
        <begin position="619"/>
        <end position="679"/>
    </location>
</feature>
<keyword evidence="4" id="KW-1185">Reference proteome</keyword>
<reference evidence="3" key="1">
    <citation type="submission" date="2017-12" db="EMBL/GenBank/DDBJ databases">
        <title>Gene loss provides genomic basis for host adaptation in cereal stripe rust fungi.</title>
        <authorList>
            <person name="Xia C."/>
        </authorList>
    </citation>
    <scope>NUCLEOTIDE SEQUENCE [LARGE SCALE GENOMIC DNA]</scope>
    <source>
        <strain evidence="3">93-210</strain>
    </source>
</reference>
<keyword evidence="1" id="KW-0175">Coiled coil</keyword>
<evidence type="ECO:0008006" key="5">
    <source>
        <dbReference type="Google" id="ProtNLM"/>
    </source>
</evidence>
<dbReference type="AlphaFoldDB" id="A0A2S4UG48"/>
<feature type="region of interest" description="Disordered" evidence="2">
    <location>
        <begin position="496"/>
        <end position="517"/>
    </location>
</feature>
<dbReference type="Proteomes" id="UP000239156">
    <property type="component" value="Unassembled WGS sequence"/>
</dbReference>
<proteinExistence type="predicted"/>
<gene>
    <name evidence="3" type="ORF">PSTT_15742</name>
</gene>
<evidence type="ECO:0000313" key="4">
    <source>
        <dbReference type="Proteomes" id="UP000239156"/>
    </source>
</evidence>
<dbReference type="VEuPathDB" id="FungiDB:PSTT_15742"/>
<feature type="compositionally biased region" description="Polar residues" evidence="2">
    <location>
        <begin position="127"/>
        <end position="138"/>
    </location>
</feature>
<dbReference type="EMBL" id="PKSL01000303">
    <property type="protein sequence ID" value="POV96275.1"/>
    <property type="molecule type" value="Genomic_DNA"/>
</dbReference>
<protein>
    <recommendedName>
        <fullName evidence="5">Retrotransposon gag domain-containing protein</fullName>
    </recommendedName>
</protein>
<feature type="compositionally biased region" description="Low complexity" evidence="2">
    <location>
        <begin position="403"/>
        <end position="416"/>
    </location>
</feature>
<feature type="region of interest" description="Disordered" evidence="2">
    <location>
        <begin position="65"/>
        <end position="143"/>
    </location>
</feature>
<feature type="region of interest" description="Disordered" evidence="2">
    <location>
        <begin position="1"/>
        <end position="20"/>
    </location>
</feature>
<accession>A0A2S4UG48</accession>
<dbReference type="VEuPathDB" id="FungiDB:PSHT_14825"/>